<protein>
    <submittedName>
        <fullName evidence="2">SGNH/GDSL hydrolase family protein</fullName>
    </submittedName>
</protein>
<reference evidence="2" key="1">
    <citation type="journal article" date="2018" name="Genome Biol.">
        <title>SKESA: strategic k-mer extension for scrupulous assemblies.</title>
        <authorList>
            <person name="Souvorov A."/>
            <person name="Agarwala R."/>
            <person name="Lipman D.J."/>
        </authorList>
    </citation>
    <scope>NUCLEOTIDE SEQUENCE</scope>
    <source>
        <strain evidence="2">Clostridioides</strain>
    </source>
</reference>
<accession>A0A9P3YR37</accession>
<keyword evidence="2" id="KW-0378">Hydrolase</keyword>
<dbReference type="PANTHER" id="PTHR30383">
    <property type="entry name" value="THIOESTERASE 1/PROTEASE 1/LYSOPHOSPHOLIPASE L1"/>
    <property type="match status" value="1"/>
</dbReference>
<dbReference type="InterPro" id="IPR051532">
    <property type="entry name" value="Ester_Hydrolysis_Enzymes"/>
</dbReference>
<evidence type="ECO:0000313" key="3">
    <source>
        <dbReference type="Proteomes" id="UP000879542"/>
    </source>
</evidence>
<dbReference type="InterPro" id="IPR013830">
    <property type="entry name" value="SGNH_hydro"/>
</dbReference>
<sequence length="231" mass="26125">MLVDLNNSSSVFSDTQNNTSLESIYFNKWKGKSWITLGDSITRANGYQDKLKNILGFSRIDNMGENGQTMVSQSENKSTYTLGKTIDYKVYDLATIFIGTNDFRYNKKLGKIKVSGSIRFDETTFTGSYQLLIEKILSSNPSIDLVLITPPQRIRDGYDIDFTNEVGSKLIDYVNVIKSLGEMYSLPVLDLYSEGGISKKNISTFTRDGLHPNDVGYDRISDKMYRFLLSI</sequence>
<dbReference type="Pfam" id="PF13472">
    <property type="entry name" value="Lipase_GDSL_2"/>
    <property type="match status" value="1"/>
</dbReference>
<dbReference type="SUPFAM" id="SSF52266">
    <property type="entry name" value="SGNH hydrolase"/>
    <property type="match status" value="1"/>
</dbReference>
<feature type="domain" description="SGNH hydrolase-type esterase" evidence="1">
    <location>
        <begin position="37"/>
        <end position="218"/>
    </location>
</feature>
<gene>
    <name evidence="2" type="ORF">KRQ00_002230</name>
</gene>
<dbReference type="CDD" id="cd00229">
    <property type="entry name" value="SGNH_hydrolase"/>
    <property type="match status" value="1"/>
</dbReference>
<dbReference type="EMBL" id="DAEQIJ010000010">
    <property type="protein sequence ID" value="HBH2620464.1"/>
    <property type="molecule type" value="Genomic_DNA"/>
</dbReference>
<proteinExistence type="predicted"/>
<organism evidence="2 3">
    <name type="scientific">Clostridioides difficile</name>
    <name type="common">Peptoclostridium difficile</name>
    <dbReference type="NCBI Taxonomy" id="1496"/>
    <lineage>
        <taxon>Bacteria</taxon>
        <taxon>Bacillati</taxon>
        <taxon>Bacillota</taxon>
        <taxon>Clostridia</taxon>
        <taxon>Peptostreptococcales</taxon>
        <taxon>Peptostreptococcaceae</taxon>
        <taxon>Clostridioides</taxon>
    </lineage>
</organism>
<evidence type="ECO:0000313" key="2">
    <source>
        <dbReference type="EMBL" id="HBH2620464.1"/>
    </source>
</evidence>
<evidence type="ECO:0000259" key="1">
    <source>
        <dbReference type="Pfam" id="PF13472"/>
    </source>
</evidence>
<dbReference type="Proteomes" id="UP000879542">
    <property type="component" value="Unassembled WGS sequence"/>
</dbReference>
<dbReference type="Gene3D" id="3.40.50.1110">
    <property type="entry name" value="SGNH hydrolase"/>
    <property type="match status" value="1"/>
</dbReference>
<dbReference type="GO" id="GO:0016787">
    <property type="term" value="F:hydrolase activity"/>
    <property type="evidence" value="ECO:0007669"/>
    <property type="project" value="UniProtKB-KW"/>
</dbReference>
<reference evidence="2" key="2">
    <citation type="submission" date="2021-06" db="EMBL/GenBank/DDBJ databases">
        <authorList>
            <consortium name="NCBI Pathogen Detection Project"/>
        </authorList>
    </citation>
    <scope>NUCLEOTIDE SEQUENCE</scope>
    <source>
        <strain evidence="2">Clostridioides</strain>
    </source>
</reference>
<dbReference type="InterPro" id="IPR036514">
    <property type="entry name" value="SGNH_hydro_sf"/>
</dbReference>
<dbReference type="AlphaFoldDB" id="A0A9P3YR37"/>
<comment type="caution">
    <text evidence="2">The sequence shown here is derived from an EMBL/GenBank/DDBJ whole genome shotgun (WGS) entry which is preliminary data.</text>
</comment>
<name>A0A9P3YR37_CLODI</name>